<gene>
    <name evidence="1" type="ORF">TNCT_488321</name>
</gene>
<keyword evidence="2" id="KW-1185">Reference proteome</keyword>
<protein>
    <submittedName>
        <fullName evidence="1">Uncharacterized protein</fullName>
    </submittedName>
</protein>
<sequence>MNLSVKFGNIQYYKDYSSSNTQEMQRPTHFGLFTFLDDTAKYIWYVFQPSVGFTEECSDVNGKKVSDLKNVFC</sequence>
<dbReference type="AlphaFoldDB" id="A0A8X6FTZ1"/>
<dbReference type="EMBL" id="BMAO01033138">
    <property type="protein sequence ID" value="GFQ87269.1"/>
    <property type="molecule type" value="Genomic_DNA"/>
</dbReference>
<name>A0A8X6FTZ1_TRICU</name>
<comment type="caution">
    <text evidence="1">The sequence shown here is derived from an EMBL/GenBank/DDBJ whole genome shotgun (WGS) entry which is preliminary data.</text>
</comment>
<organism evidence="1 2">
    <name type="scientific">Trichonephila clavata</name>
    <name type="common">Joro spider</name>
    <name type="synonym">Nephila clavata</name>
    <dbReference type="NCBI Taxonomy" id="2740835"/>
    <lineage>
        <taxon>Eukaryota</taxon>
        <taxon>Metazoa</taxon>
        <taxon>Ecdysozoa</taxon>
        <taxon>Arthropoda</taxon>
        <taxon>Chelicerata</taxon>
        <taxon>Arachnida</taxon>
        <taxon>Araneae</taxon>
        <taxon>Araneomorphae</taxon>
        <taxon>Entelegynae</taxon>
        <taxon>Araneoidea</taxon>
        <taxon>Nephilidae</taxon>
        <taxon>Trichonephila</taxon>
    </lineage>
</organism>
<evidence type="ECO:0000313" key="1">
    <source>
        <dbReference type="EMBL" id="GFQ87269.1"/>
    </source>
</evidence>
<dbReference type="Proteomes" id="UP000887116">
    <property type="component" value="Unassembled WGS sequence"/>
</dbReference>
<proteinExistence type="predicted"/>
<reference evidence="1" key="1">
    <citation type="submission" date="2020-07" db="EMBL/GenBank/DDBJ databases">
        <title>Multicomponent nature underlies the extraordinary mechanical properties of spider dragline silk.</title>
        <authorList>
            <person name="Kono N."/>
            <person name="Nakamura H."/>
            <person name="Mori M."/>
            <person name="Yoshida Y."/>
            <person name="Ohtoshi R."/>
            <person name="Malay A.D."/>
            <person name="Moran D.A.P."/>
            <person name="Tomita M."/>
            <person name="Numata K."/>
            <person name="Arakawa K."/>
        </authorList>
    </citation>
    <scope>NUCLEOTIDE SEQUENCE</scope>
</reference>
<evidence type="ECO:0000313" key="2">
    <source>
        <dbReference type="Proteomes" id="UP000887116"/>
    </source>
</evidence>
<accession>A0A8X6FTZ1</accession>